<organism evidence="1 2">
    <name type="scientific">Siccirubricoccus deserti</name>
    <dbReference type="NCBI Taxonomy" id="2013562"/>
    <lineage>
        <taxon>Bacteria</taxon>
        <taxon>Pseudomonadati</taxon>
        <taxon>Pseudomonadota</taxon>
        <taxon>Alphaproteobacteria</taxon>
        <taxon>Acetobacterales</taxon>
        <taxon>Roseomonadaceae</taxon>
        <taxon>Siccirubricoccus</taxon>
    </lineage>
</organism>
<dbReference type="PANTHER" id="PTHR39324:SF1">
    <property type="entry name" value="CALCIUM DODECIN"/>
    <property type="match status" value="1"/>
</dbReference>
<dbReference type="Gene3D" id="3.30.1660.10">
    <property type="entry name" value="Flavin-binding protein dodecin"/>
    <property type="match status" value="1"/>
</dbReference>
<evidence type="ECO:0000313" key="2">
    <source>
        <dbReference type="Proteomes" id="UP000600101"/>
    </source>
</evidence>
<dbReference type="InterPro" id="IPR009923">
    <property type="entry name" value="Dodecin"/>
</dbReference>
<dbReference type="Proteomes" id="UP000600101">
    <property type="component" value="Unassembled WGS sequence"/>
</dbReference>
<gene>
    <name evidence="1" type="ORF">H7965_03905</name>
</gene>
<dbReference type="AlphaFoldDB" id="A0A9X0QVX4"/>
<dbReference type="InterPro" id="IPR036694">
    <property type="entry name" value="Dodecin-like_sf"/>
</dbReference>
<dbReference type="PANTHER" id="PTHR39324">
    <property type="entry name" value="CALCIUM DODECIN"/>
    <property type="match status" value="1"/>
</dbReference>
<comment type="caution">
    <text evidence="1">The sequence shown here is derived from an EMBL/GenBank/DDBJ whole genome shotgun (WGS) entry which is preliminary data.</text>
</comment>
<dbReference type="EMBL" id="JACOMF010000003">
    <property type="protein sequence ID" value="MBC4014460.1"/>
    <property type="molecule type" value="Genomic_DNA"/>
</dbReference>
<protein>
    <submittedName>
        <fullName evidence="1">Dodecin domain-containing protein</fullName>
    </submittedName>
</protein>
<dbReference type="InterPro" id="IPR025543">
    <property type="entry name" value="Dodecin-like"/>
</dbReference>
<reference evidence="1" key="1">
    <citation type="submission" date="2020-08" db="EMBL/GenBank/DDBJ databases">
        <authorList>
            <person name="Hu Y."/>
            <person name="Nguyen S.V."/>
            <person name="Li F."/>
            <person name="Fanning S."/>
        </authorList>
    </citation>
    <scope>NUCLEOTIDE SEQUENCE</scope>
    <source>
        <strain evidence="1">SYSU D8009</strain>
    </source>
</reference>
<dbReference type="RefSeq" id="WP_186769229.1">
    <property type="nucleotide sequence ID" value="NZ_JACOMF010000003.1"/>
</dbReference>
<accession>A0A9X0QVX4</accession>
<dbReference type="SUPFAM" id="SSF89807">
    <property type="entry name" value="Dodecin-like"/>
    <property type="match status" value="1"/>
</dbReference>
<proteinExistence type="predicted"/>
<dbReference type="Pfam" id="PF07311">
    <property type="entry name" value="Dodecin"/>
    <property type="match status" value="1"/>
</dbReference>
<keyword evidence="2" id="KW-1185">Reference proteome</keyword>
<name>A0A9X0QVX4_9PROT</name>
<sequence length="68" mass="7698">MAVVKVIELLGESTESWEDATRQIVAEATRTLHGVTSVYIKEFQATVENDKVKNFRVNAKVSFVLERD</sequence>
<evidence type="ECO:0000313" key="1">
    <source>
        <dbReference type="EMBL" id="MBC4014460.1"/>
    </source>
</evidence>